<dbReference type="SUPFAM" id="SSF52518">
    <property type="entry name" value="Thiamin diphosphate-binding fold (THDP-binding)"/>
    <property type="match status" value="2"/>
</dbReference>
<sequence length="629" mass="69143">MAQANMDAYELHAENPTYVYINAFIDELQRSNVHNIVICPGSRSTPLALAIAAHPGLKAWMHVDERSAAFFALGMARRLERPVAVVCTSGSAAANFFPAIVEARLTHVPLLILTADRPHELRENGAPQAIDQLRLYGTHVKWFAEVALPEASNAALRYIRTLADRVAALASAVPAGPVHLNFPFREPLTPGPLADQPLPAEEQRDPIAWHGRPHHQPYIAVEDAPLGRLTSAACAQIIEQLKDVTHGLIIAGPYHDAALTAPLLQLAQTLGYPILADPLSQLRSGPHDHSLIVTGYDAFLRMDSFIGQHEPQVVLRFGAMPTAKPLLLYVKRYADCPQIVVDADGGWNEPTQLATQMVHADPALFCQDVEQGLRQLGQGHAVARDAVARDQAWLQLWLRTDRVTREALLTALRDFPDLFEGRVFTELSTLLPEGATLFAGNSMPVRDMDTFFWGDERAVRIVGNRGANGIDGIVSSALGTSAGSRSQDGEQEQEQGKTPTVLVIGDLSFFHDLNGLLAARLHQLDLVIVLINNDGGGIFSFLPQAAYPEHFEQVFGTPTGLDFQPVVQMYGGAYRQVADWNDFRQAFQQGVQSGGLHVIEVRTERVSNVAMHRQLWQVVERALRDQEEQ</sequence>
<gene>
    <name evidence="7 11" type="primary">menD</name>
    <name evidence="11" type="ORF">KDI_21270</name>
</gene>
<evidence type="ECO:0000256" key="3">
    <source>
        <dbReference type="ARBA" id="ARBA00022723"/>
    </source>
</evidence>
<dbReference type="GO" id="GO:0009234">
    <property type="term" value="P:menaquinone biosynthetic process"/>
    <property type="evidence" value="ECO:0007669"/>
    <property type="project" value="UniProtKB-UniRule"/>
</dbReference>
<dbReference type="CDD" id="cd02009">
    <property type="entry name" value="TPP_SHCHC_synthase"/>
    <property type="match status" value="1"/>
</dbReference>
<evidence type="ECO:0000259" key="8">
    <source>
        <dbReference type="Pfam" id="PF02775"/>
    </source>
</evidence>
<evidence type="ECO:0000259" key="9">
    <source>
        <dbReference type="Pfam" id="PF02776"/>
    </source>
</evidence>
<dbReference type="InterPro" id="IPR012001">
    <property type="entry name" value="Thiamin_PyroP_enz_TPP-bd_dom"/>
</dbReference>
<organism evidence="11 12">
    <name type="scientific">Dictyobacter arantiisoli</name>
    <dbReference type="NCBI Taxonomy" id="2014874"/>
    <lineage>
        <taxon>Bacteria</taxon>
        <taxon>Bacillati</taxon>
        <taxon>Chloroflexota</taxon>
        <taxon>Ktedonobacteria</taxon>
        <taxon>Ktedonobacterales</taxon>
        <taxon>Dictyobacteraceae</taxon>
        <taxon>Dictyobacter</taxon>
    </lineage>
</organism>
<dbReference type="Pfam" id="PF16582">
    <property type="entry name" value="TPP_enzyme_M_2"/>
    <property type="match status" value="1"/>
</dbReference>
<keyword evidence="12" id="KW-1185">Reference proteome</keyword>
<accession>A0A5A5TC14</accession>
<feature type="domain" description="Thiamine pyrophosphate enzyme TPP-binding" evidence="8">
    <location>
        <begin position="496"/>
        <end position="601"/>
    </location>
</feature>
<dbReference type="CDD" id="cd07037">
    <property type="entry name" value="TPP_PYR_MenD"/>
    <property type="match status" value="1"/>
</dbReference>
<evidence type="ECO:0000256" key="4">
    <source>
        <dbReference type="ARBA" id="ARBA00022842"/>
    </source>
</evidence>
<dbReference type="HAMAP" id="MF_01659">
    <property type="entry name" value="MenD"/>
    <property type="match status" value="1"/>
</dbReference>
<dbReference type="InterPro" id="IPR032264">
    <property type="entry name" value="MenD_middle"/>
</dbReference>
<dbReference type="NCBIfam" id="TIGR00173">
    <property type="entry name" value="menD"/>
    <property type="match status" value="1"/>
</dbReference>
<dbReference type="GO" id="GO:0070204">
    <property type="term" value="F:2-succinyl-5-enolpyruvyl-6-hydroxy-3-cyclohexene-1-carboxylic-acid synthase activity"/>
    <property type="evidence" value="ECO:0007669"/>
    <property type="project" value="UniProtKB-UniRule"/>
</dbReference>
<dbReference type="InterPro" id="IPR011766">
    <property type="entry name" value="TPP_enzyme_TPP-bd"/>
</dbReference>
<evidence type="ECO:0000256" key="2">
    <source>
        <dbReference type="ARBA" id="ARBA00022679"/>
    </source>
</evidence>
<evidence type="ECO:0000256" key="7">
    <source>
        <dbReference type="HAMAP-Rule" id="MF_01659"/>
    </source>
</evidence>
<dbReference type="PANTHER" id="PTHR42916">
    <property type="entry name" value="2-SUCCINYL-5-ENOLPYRUVYL-6-HYDROXY-3-CYCLOHEXENE-1-CARBOXYLATE SYNTHASE"/>
    <property type="match status" value="1"/>
</dbReference>
<comment type="pathway">
    <text evidence="7">Quinol/quinone metabolism; 1,4-dihydroxy-2-naphthoate biosynthesis; 1,4-dihydroxy-2-naphthoate from chorismate: step 2/7.</text>
</comment>
<comment type="function">
    <text evidence="7">Catalyzes the thiamine diphosphate-dependent decarboxylation of 2-oxoglutarate and the subsequent addition of the resulting succinic semialdehyde-thiamine pyrophosphate anion to isochorismate to yield 2-succinyl-5-enolpyruvyl-6-hydroxy-3-cyclohexene-1-carboxylate (SEPHCHC).</text>
</comment>
<proteinExistence type="inferred from homology"/>
<dbReference type="Gene3D" id="3.40.50.970">
    <property type="match status" value="2"/>
</dbReference>
<keyword evidence="2 7" id="KW-0808">Transferase</keyword>
<dbReference type="RefSeq" id="WP_235932547.1">
    <property type="nucleotide sequence ID" value="NZ_BIXY01000026.1"/>
</dbReference>
<evidence type="ECO:0000259" key="10">
    <source>
        <dbReference type="Pfam" id="PF16582"/>
    </source>
</evidence>
<dbReference type="InterPro" id="IPR029061">
    <property type="entry name" value="THDP-binding"/>
</dbReference>
<dbReference type="UniPathway" id="UPA01057">
    <property type="reaction ID" value="UER00164"/>
</dbReference>
<comment type="pathway">
    <text evidence="7">Quinol/quinone metabolism; menaquinone biosynthesis.</text>
</comment>
<comment type="catalytic activity">
    <reaction evidence="7">
        <text>isochorismate + 2-oxoglutarate + H(+) = 5-enolpyruvoyl-6-hydroxy-2-succinyl-cyclohex-3-ene-1-carboxylate + CO2</text>
        <dbReference type="Rhea" id="RHEA:25593"/>
        <dbReference type="ChEBI" id="CHEBI:15378"/>
        <dbReference type="ChEBI" id="CHEBI:16526"/>
        <dbReference type="ChEBI" id="CHEBI:16810"/>
        <dbReference type="ChEBI" id="CHEBI:29780"/>
        <dbReference type="ChEBI" id="CHEBI:58818"/>
        <dbReference type="EC" id="2.2.1.9"/>
    </reaction>
</comment>
<dbReference type="GO" id="GO:0030145">
    <property type="term" value="F:manganese ion binding"/>
    <property type="evidence" value="ECO:0007669"/>
    <property type="project" value="UniProtKB-UniRule"/>
</dbReference>
<comment type="cofactor">
    <cofactor evidence="7">
        <name>Mg(2+)</name>
        <dbReference type="ChEBI" id="CHEBI:18420"/>
    </cofactor>
    <cofactor evidence="7">
        <name>Mn(2+)</name>
        <dbReference type="ChEBI" id="CHEBI:29035"/>
    </cofactor>
</comment>
<evidence type="ECO:0000313" key="11">
    <source>
        <dbReference type="EMBL" id="GCF08563.1"/>
    </source>
</evidence>
<dbReference type="GO" id="GO:0030976">
    <property type="term" value="F:thiamine pyrophosphate binding"/>
    <property type="evidence" value="ECO:0007669"/>
    <property type="project" value="UniProtKB-UniRule"/>
</dbReference>
<dbReference type="Proteomes" id="UP000322530">
    <property type="component" value="Unassembled WGS sequence"/>
</dbReference>
<dbReference type="GO" id="GO:0000287">
    <property type="term" value="F:magnesium ion binding"/>
    <property type="evidence" value="ECO:0007669"/>
    <property type="project" value="UniProtKB-UniRule"/>
</dbReference>
<name>A0A5A5TC14_9CHLR</name>
<comment type="caution">
    <text evidence="11">The sequence shown here is derived from an EMBL/GenBank/DDBJ whole genome shotgun (WGS) entry which is preliminary data.</text>
</comment>
<keyword evidence="5 7" id="KW-0786">Thiamine pyrophosphate</keyword>
<dbReference type="UniPathway" id="UPA00079"/>
<dbReference type="EC" id="2.2.1.9" evidence="7"/>
<dbReference type="PANTHER" id="PTHR42916:SF1">
    <property type="entry name" value="PROTEIN PHYLLO, CHLOROPLASTIC"/>
    <property type="match status" value="1"/>
</dbReference>
<evidence type="ECO:0000256" key="6">
    <source>
        <dbReference type="ARBA" id="ARBA00023211"/>
    </source>
</evidence>
<feature type="domain" description="Thiamine pyrophosphate enzyme N-terminal TPP-binding" evidence="9">
    <location>
        <begin position="22"/>
        <end position="134"/>
    </location>
</feature>
<dbReference type="Pfam" id="PF02776">
    <property type="entry name" value="TPP_enzyme_N"/>
    <property type="match status" value="1"/>
</dbReference>
<keyword evidence="3 7" id="KW-0479">Metal-binding</keyword>
<dbReference type="SUPFAM" id="SSF52467">
    <property type="entry name" value="DHS-like NAD/FAD-binding domain"/>
    <property type="match status" value="1"/>
</dbReference>
<keyword evidence="1 7" id="KW-0474">Menaquinone biosynthesis</keyword>
<protein>
    <recommendedName>
        <fullName evidence="7">2-succinyl-5-enolpyruvyl-6-hydroxy-3-cyclohexene-1-carboxylate synthase</fullName>
        <shortName evidence="7">SEPHCHC synthase</shortName>
        <ecNumber evidence="7">2.2.1.9</ecNumber>
    </recommendedName>
    <alternativeName>
        <fullName evidence="7">Menaquinone biosynthesis protein MenD</fullName>
    </alternativeName>
</protein>
<comment type="subunit">
    <text evidence="7">Homodimer.</text>
</comment>
<reference evidence="11 12" key="1">
    <citation type="submission" date="2019-01" db="EMBL/GenBank/DDBJ databases">
        <title>Draft genome sequence of Dictyobacter sp. Uno17.</title>
        <authorList>
            <person name="Wang C.M."/>
            <person name="Zheng Y."/>
            <person name="Sakai Y."/>
            <person name="Abe K."/>
            <person name="Yokota A."/>
            <person name="Yabe S."/>
        </authorList>
    </citation>
    <scope>NUCLEOTIDE SEQUENCE [LARGE SCALE GENOMIC DNA]</scope>
    <source>
        <strain evidence="11 12">Uno17</strain>
    </source>
</reference>
<keyword evidence="6 7" id="KW-0464">Manganese</keyword>
<dbReference type="Gene3D" id="3.40.50.1220">
    <property type="entry name" value="TPP-binding domain"/>
    <property type="match status" value="1"/>
</dbReference>
<dbReference type="EMBL" id="BIXY01000026">
    <property type="protein sequence ID" value="GCF08563.1"/>
    <property type="molecule type" value="Genomic_DNA"/>
</dbReference>
<keyword evidence="4 7" id="KW-0460">Magnesium</keyword>
<evidence type="ECO:0000256" key="5">
    <source>
        <dbReference type="ARBA" id="ARBA00023052"/>
    </source>
</evidence>
<evidence type="ECO:0000313" key="12">
    <source>
        <dbReference type="Proteomes" id="UP000322530"/>
    </source>
</evidence>
<dbReference type="InterPro" id="IPR029035">
    <property type="entry name" value="DHS-like_NAD/FAD-binding_dom"/>
</dbReference>
<dbReference type="Pfam" id="PF02775">
    <property type="entry name" value="TPP_enzyme_C"/>
    <property type="match status" value="1"/>
</dbReference>
<comment type="similarity">
    <text evidence="7">Belongs to the TPP enzyme family. MenD subfamily.</text>
</comment>
<comment type="cofactor">
    <cofactor evidence="7">
        <name>thiamine diphosphate</name>
        <dbReference type="ChEBI" id="CHEBI:58937"/>
    </cofactor>
    <text evidence="7">Binds 1 thiamine pyrophosphate per subunit.</text>
</comment>
<evidence type="ECO:0000256" key="1">
    <source>
        <dbReference type="ARBA" id="ARBA00022428"/>
    </source>
</evidence>
<dbReference type="InterPro" id="IPR004433">
    <property type="entry name" value="MenaQ_synth_MenD"/>
</dbReference>
<feature type="domain" description="Menaquinone biosynthesis protein MenD middle" evidence="10">
    <location>
        <begin position="245"/>
        <end position="438"/>
    </location>
</feature>
<dbReference type="AlphaFoldDB" id="A0A5A5TC14"/>